<dbReference type="EMBL" id="LUFC02000152">
    <property type="protein sequence ID" value="KAF4501069.1"/>
    <property type="molecule type" value="Genomic_DNA"/>
</dbReference>
<evidence type="ECO:0000313" key="3">
    <source>
        <dbReference type="Proteomes" id="UP000737391"/>
    </source>
</evidence>
<organism evidence="2 3">
    <name type="scientific">Fusarium agapanthi</name>
    <dbReference type="NCBI Taxonomy" id="1803897"/>
    <lineage>
        <taxon>Eukaryota</taxon>
        <taxon>Fungi</taxon>
        <taxon>Dikarya</taxon>
        <taxon>Ascomycota</taxon>
        <taxon>Pezizomycotina</taxon>
        <taxon>Sordariomycetes</taxon>
        <taxon>Hypocreomycetidae</taxon>
        <taxon>Hypocreales</taxon>
        <taxon>Nectriaceae</taxon>
        <taxon>Fusarium</taxon>
        <taxon>Fusarium fujikuroi species complex</taxon>
    </lineage>
</organism>
<evidence type="ECO:0000313" key="2">
    <source>
        <dbReference type="EMBL" id="KAF4501069.1"/>
    </source>
</evidence>
<name>A0A9P5BGL0_9HYPO</name>
<sequence>MANTLPPEVLTKVFENNSPCDNRRSIVHSCLLVNKAWHDVALHLLYKDLVFFVGPQLDLFIACHDRWAVSALTRSLTLYMNRPPETPGGFYCDTHDAFLQLAMAVIPRMNNLRSFSLARHHRDPFCFIQVPIISAILRRIPSSCTSLELALGTSDNINHDMYGPKPHLCEDLRPLLPRMQHVHIDMSCLCDTLFGTWYSDGCFHPVALPNIQRLHVPCVGMQHKTPCPERHQQDEGSVWKSIVTALQRVVELPDTAADGDITVLGSVTPLSSYKRNIYTTLLRCHIKRGRTTTWAIPTTKYVIEGTAQDRYWKLSLVYMRLNNEAYMTDNKWIYPLAAGRPWRILNTDARLPASWSSSAEWVPDEKLKIKTWDMWASGKIGDGPMLLKNEELAGMRLIDAEEREGYEEVCLVEKTPTGFVRPSRYYGGQLFRAKEQQFIV</sequence>
<protein>
    <recommendedName>
        <fullName evidence="1">F-box domain-containing protein</fullName>
    </recommendedName>
</protein>
<feature type="domain" description="F-box" evidence="1">
    <location>
        <begin position="3"/>
        <end position="50"/>
    </location>
</feature>
<dbReference type="InterPro" id="IPR001810">
    <property type="entry name" value="F-box_dom"/>
</dbReference>
<dbReference type="CDD" id="cd09917">
    <property type="entry name" value="F-box_SF"/>
    <property type="match status" value="1"/>
</dbReference>
<dbReference type="OrthoDB" id="4192220at2759"/>
<dbReference type="Pfam" id="PF12937">
    <property type="entry name" value="F-box-like"/>
    <property type="match status" value="1"/>
</dbReference>
<proteinExistence type="predicted"/>
<reference evidence="2" key="1">
    <citation type="submission" date="2020-01" db="EMBL/GenBank/DDBJ databases">
        <title>Identification and distribution of gene clusters putatively required for synthesis of sphingolipid metabolism inhibitors in phylogenetically diverse species of the filamentous fungus Fusarium.</title>
        <authorList>
            <person name="Kim H.-S."/>
            <person name="Busman M."/>
            <person name="Brown D.W."/>
            <person name="Divon H."/>
            <person name="Uhlig S."/>
            <person name="Proctor R.H."/>
        </authorList>
    </citation>
    <scope>NUCLEOTIDE SEQUENCE</scope>
    <source>
        <strain evidence="2">NRRL 31653</strain>
    </source>
</reference>
<accession>A0A9P5BGL0</accession>
<evidence type="ECO:0000259" key="1">
    <source>
        <dbReference type="Pfam" id="PF12937"/>
    </source>
</evidence>
<comment type="caution">
    <text evidence="2">The sequence shown here is derived from an EMBL/GenBank/DDBJ whole genome shotgun (WGS) entry which is preliminary data.</text>
</comment>
<keyword evidence="3" id="KW-1185">Reference proteome</keyword>
<gene>
    <name evidence="2" type="ORF">FAGAP_2731</name>
</gene>
<dbReference type="AlphaFoldDB" id="A0A9P5BGL0"/>
<dbReference type="Proteomes" id="UP000737391">
    <property type="component" value="Unassembled WGS sequence"/>
</dbReference>